<feature type="compositionally biased region" description="Low complexity" evidence="3">
    <location>
        <begin position="128"/>
        <end position="137"/>
    </location>
</feature>
<dbReference type="GO" id="GO:0016787">
    <property type="term" value="F:hydrolase activity"/>
    <property type="evidence" value="ECO:0007669"/>
    <property type="project" value="UniProtKB-KW"/>
</dbReference>
<reference evidence="4 5" key="1">
    <citation type="submission" date="2016-09" db="EMBL/GenBank/DDBJ databases">
        <title>Extensive genetic diversity and differential bi-allelic expression allows diatom success in the polar Southern Ocean.</title>
        <authorList>
            <consortium name="DOE Joint Genome Institute"/>
            <person name="Mock T."/>
            <person name="Otillar R.P."/>
            <person name="Strauss J."/>
            <person name="Dupont C."/>
            <person name="Frickenhaus S."/>
            <person name="Maumus F."/>
            <person name="Mcmullan M."/>
            <person name="Sanges R."/>
            <person name="Schmutz J."/>
            <person name="Toseland A."/>
            <person name="Valas R."/>
            <person name="Veluchamy A."/>
            <person name="Ward B.J."/>
            <person name="Allen A."/>
            <person name="Barry K."/>
            <person name="Falciatore A."/>
            <person name="Ferrante M."/>
            <person name="Fortunato A.E."/>
            <person name="Gloeckner G."/>
            <person name="Gruber A."/>
            <person name="Hipkin R."/>
            <person name="Janech M."/>
            <person name="Kroth P."/>
            <person name="Leese F."/>
            <person name="Lindquist E."/>
            <person name="Lyon B.R."/>
            <person name="Martin J."/>
            <person name="Mayer C."/>
            <person name="Parker M."/>
            <person name="Quesneville H."/>
            <person name="Raymond J."/>
            <person name="Uhlig C."/>
            <person name="Valentin K.U."/>
            <person name="Worden A.Z."/>
            <person name="Armbrust E.V."/>
            <person name="Bowler C."/>
            <person name="Green B."/>
            <person name="Moulton V."/>
            <person name="Van Oosterhout C."/>
            <person name="Grigoriev I."/>
        </authorList>
    </citation>
    <scope>NUCLEOTIDE SEQUENCE [LARGE SCALE GENOMIC DNA]</scope>
    <source>
        <strain evidence="4 5">CCMP1102</strain>
    </source>
</reference>
<dbReference type="SUPFAM" id="SSF54060">
    <property type="entry name" value="His-Me finger endonucleases"/>
    <property type="match status" value="1"/>
</dbReference>
<dbReference type="InterPro" id="IPR007346">
    <property type="entry name" value="Endonuclease-I"/>
</dbReference>
<dbReference type="InterPro" id="IPR044925">
    <property type="entry name" value="His-Me_finger_sf"/>
</dbReference>
<evidence type="ECO:0000256" key="1">
    <source>
        <dbReference type="ARBA" id="ARBA00022722"/>
    </source>
</evidence>
<accession>A0A1E7FTX5</accession>
<dbReference type="GO" id="GO:0004519">
    <property type="term" value="F:endonuclease activity"/>
    <property type="evidence" value="ECO:0007669"/>
    <property type="project" value="UniProtKB-KW"/>
</dbReference>
<evidence type="ECO:0000256" key="3">
    <source>
        <dbReference type="SAM" id="MobiDB-lite"/>
    </source>
</evidence>
<feature type="compositionally biased region" description="Low complexity" evidence="3">
    <location>
        <begin position="799"/>
        <end position="809"/>
    </location>
</feature>
<feature type="region of interest" description="Disordered" evidence="3">
    <location>
        <begin position="424"/>
        <end position="465"/>
    </location>
</feature>
<feature type="region of interest" description="Disordered" evidence="3">
    <location>
        <begin position="793"/>
        <end position="815"/>
    </location>
</feature>
<sequence length="841" mass="93386">MMMSSRWISISSSSSGTVAAAFVIVILLFLSACQNNNNNVLAYSDQVPREHHHQMVGTTTTAYTTTNNDTGSTTIPPSVLFNNCDVDIYYKDHKNDGEWSSWNRNEIASLLLLTHRQVIPYDDESESSLESSSLESSAVINDGSSSSSLESKMSSTSRIVVATNITIRKALIELDKDPSDEEWKPGYLWPMNGLAVEMTTMTNIGDELLAAGHDLHNTRPTRQHPIVHNNDRRTKNWYYDECDDCKFVNNNENNDAVLLQRIDDSPSSSSSVASGKIGGDDKWNGFSFDDTMDSNNNGEGSDHLCVCTDEHALQPPKSARGEIARALLYMNLRYYGTLNLTLTDCSPTLNNNDNDNDNDNSNSMMGYFTRLIKWHLDDPPSSEEKFRNNKICELYQGNRNPFIDFYEESWALLDFDSIDREVCEGAGGSGDAQGIDKEGDDDVEKENDDDYVKEEESSYDDDYYNDDYVEEEESTSSFSSSSLSTDEPTSATTTIFMGCHQFLTGDISFFMVQPAAGDSSDLSNNEEDYLNQNEEWQRNSFGLVTLVDLKPGLVLFVAGVNVDVDVDVDVNVNVNVNVDDNRDAGILKVVVPDQGIKAGQYFGYGSQMYLGDQWEPILEENGGNGDGDEEEFRFSVHQLYLYCIDEDDKDDDMGIGNNNNNGKEEYNILAALSTTGRSFGNGLLPSSFWEDYQNQHSNVVLSDSFRDIISSNGGSNYYGVIVLPGDASEFDISGGYRYTGPTYTKHDQYAKALINESYWERINSINGFDCTGDDEGTITRPPITAGTNINNLSSEEEQQQQQRSSSSSSGNGSHSTLRVEGISHYCSILASLALPLGISFW</sequence>
<dbReference type="KEGG" id="fcy:FRACYDRAFT_235236"/>
<keyword evidence="5" id="KW-1185">Reference proteome</keyword>
<name>A0A1E7FTX5_9STRA</name>
<evidence type="ECO:0000313" key="4">
    <source>
        <dbReference type="EMBL" id="OEU21610.1"/>
    </source>
</evidence>
<dbReference type="PANTHER" id="PTHR33607:SF2">
    <property type="entry name" value="ENDONUCLEASE-1"/>
    <property type="match status" value="1"/>
</dbReference>
<feature type="region of interest" description="Disordered" evidence="3">
    <location>
        <begin position="124"/>
        <end position="153"/>
    </location>
</feature>
<evidence type="ECO:0000256" key="2">
    <source>
        <dbReference type="ARBA" id="ARBA00022801"/>
    </source>
</evidence>
<dbReference type="EMBL" id="KV784354">
    <property type="protein sequence ID" value="OEU21610.1"/>
    <property type="molecule type" value="Genomic_DNA"/>
</dbReference>
<dbReference type="PROSITE" id="PS51257">
    <property type="entry name" value="PROKAR_LIPOPROTEIN"/>
    <property type="match status" value="1"/>
</dbReference>
<organism evidence="4 5">
    <name type="scientific">Fragilariopsis cylindrus CCMP1102</name>
    <dbReference type="NCBI Taxonomy" id="635003"/>
    <lineage>
        <taxon>Eukaryota</taxon>
        <taxon>Sar</taxon>
        <taxon>Stramenopiles</taxon>
        <taxon>Ochrophyta</taxon>
        <taxon>Bacillariophyta</taxon>
        <taxon>Bacillariophyceae</taxon>
        <taxon>Bacillariophycidae</taxon>
        <taxon>Bacillariales</taxon>
        <taxon>Bacillariaceae</taxon>
        <taxon>Fragilariopsis</taxon>
    </lineage>
</organism>
<evidence type="ECO:0000313" key="5">
    <source>
        <dbReference type="Proteomes" id="UP000095751"/>
    </source>
</evidence>
<feature type="compositionally biased region" description="Low complexity" evidence="3">
    <location>
        <begin position="144"/>
        <end position="153"/>
    </location>
</feature>
<protein>
    <submittedName>
        <fullName evidence="4">Endonuclease_1-domain-containing protein</fullName>
    </submittedName>
</protein>
<keyword evidence="2" id="KW-0378">Hydrolase</keyword>
<dbReference type="OrthoDB" id="2015847at2759"/>
<dbReference type="PANTHER" id="PTHR33607">
    <property type="entry name" value="ENDONUCLEASE-1"/>
    <property type="match status" value="1"/>
</dbReference>
<proteinExistence type="predicted"/>
<keyword evidence="1" id="KW-0540">Nuclease</keyword>
<feature type="compositionally biased region" description="Acidic residues" evidence="3">
    <location>
        <begin position="438"/>
        <end position="465"/>
    </location>
</feature>
<keyword evidence="4" id="KW-0255">Endonuclease</keyword>
<gene>
    <name evidence="4" type="ORF">FRACYDRAFT_235236</name>
</gene>
<dbReference type="Proteomes" id="UP000095751">
    <property type="component" value="Unassembled WGS sequence"/>
</dbReference>
<dbReference type="InParanoid" id="A0A1E7FTX5"/>
<dbReference type="AlphaFoldDB" id="A0A1E7FTX5"/>
<dbReference type="Pfam" id="PF04231">
    <property type="entry name" value="Endonuclease_1"/>
    <property type="match status" value="1"/>
</dbReference>